<protein>
    <submittedName>
        <fullName evidence="2">Uncharacterized protein</fullName>
    </submittedName>
</protein>
<gene>
    <name evidence="2" type="ORF">GP486_006555</name>
</gene>
<sequence>MRSGRAADDDIISVEALNILSDGETDLASWMPKRMLGSPLSPFPLEHASDRQLQKLGQILWGWQLCGSCEAGYNCKTTDCPWQRSKRLARFFEYYRDATSSYVPELLPGSHPALRAHEDMLEIIQMLKVKPDIPRSQLTHSYFASRGGGQVPLPPLPDQERAFNLAVRIMAMVNCSVQPESSGLLESGSQPIPWCSNVSLTQFMANAFPTTDHPSLNDTDPSGKFPDIKAALTAKKLKKCAGLRFQPTNDLRNHLKLDRKQGVVEIYHYTAFLKEYLTVTQSAPKGMPMTDSTRLGIIPRQLVLETLDSLQKILFPPDPESQSLLRSLVSKASFDPDCLRFESAPNRYDDEKKIAYYYFGSRLADLYDEIENPRPRGLVEKWLERRSGSRYIMMATLVGVVTAVMLGLAGLAVGIFQAWVGYQQWQHPLSYDGVWRPDATNPHHR</sequence>
<comment type="caution">
    <text evidence="2">The sequence shown here is derived from an EMBL/GenBank/DDBJ whole genome shotgun (WGS) entry which is preliminary data.</text>
</comment>
<evidence type="ECO:0000313" key="2">
    <source>
        <dbReference type="EMBL" id="KAH0553374.1"/>
    </source>
</evidence>
<dbReference type="AlphaFoldDB" id="A0A9P8L7E0"/>
<keyword evidence="1" id="KW-0812">Transmembrane</keyword>
<proteinExistence type="predicted"/>
<accession>A0A9P8L7E0</accession>
<dbReference type="Proteomes" id="UP000750711">
    <property type="component" value="Unassembled WGS sequence"/>
</dbReference>
<keyword evidence="1" id="KW-1133">Transmembrane helix</keyword>
<dbReference type="EMBL" id="JAGHQM010001506">
    <property type="protein sequence ID" value="KAH0553374.1"/>
    <property type="molecule type" value="Genomic_DNA"/>
</dbReference>
<evidence type="ECO:0000256" key="1">
    <source>
        <dbReference type="SAM" id="Phobius"/>
    </source>
</evidence>
<name>A0A9P8L7E0_9PEZI</name>
<keyword evidence="3" id="KW-1185">Reference proteome</keyword>
<keyword evidence="1" id="KW-0472">Membrane</keyword>
<reference evidence="2" key="1">
    <citation type="submission" date="2021-03" db="EMBL/GenBank/DDBJ databases">
        <title>Comparative genomics and phylogenomic investigation of the class Geoglossomycetes provide insights into ecological specialization and systematics.</title>
        <authorList>
            <person name="Melie T."/>
            <person name="Pirro S."/>
            <person name="Miller A.N."/>
            <person name="Quandt A."/>
        </authorList>
    </citation>
    <scope>NUCLEOTIDE SEQUENCE</scope>
    <source>
        <strain evidence="2">CAQ_001_2017</strain>
    </source>
</reference>
<feature type="transmembrane region" description="Helical" evidence="1">
    <location>
        <begin position="391"/>
        <end position="420"/>
    </location>
</feature>
<evidence type="ECO:0000313" key="3">
    <source>
        <dbReference type="Proteomes" id="UP000750711"/>
    </source>
</evidence>
<organism evidence="2 3">
    <name type="scientific">Trichoglossum hirsutum</name>
    <dbReference type="NCBI Taxonomy" id="265104"/>
    <lineage>
        <taxon>Eukaryota</taxon>
        <taxon>Fungi</taxon>
        <taxon>Dikarya</taxon>
        <taxon>Ascomycota</taxon>
        <taxon>Pezizomycotina</taxon>
        <taxon>Geoglossomycetes</taxon>
        <taxon>Geoglossales</taxon>
        <taxon>Geoglossaceae</taxon>
        <taxon>Trichoglossum</taxon>
    </lineage>
</organism>